<comment type="caution">
    <text evidence="1">The sequence shown here is derived from an EMBL/GenBank/DDBJ whole genome shotgun (WGS) entry which is preliminary data.</text>
</comment>
<proteinExistence type="predicted"/>
<dbReference type="EMBL" id="DSRP01000523">
    <property type="protein sequence ID" value="HGG92795.1"/>
    <property type="molecule type" value="Genomic_DNA"/>
</dbReference>
<name>A0A7C4ELP6_9BACT</name>
<gene>
    <name evidence="1" type="ORF">ENR59_07575</name>
</gene>
<reference evidence="1" key="1">
    <citation type="journal article" date="2020" name="mSystems">
        <title>Genome- and Community-Level Interaction Insights into Carbon Utilization and Element Cycling Functions of Hydrothermarchaeota in Hydrothermal Sediment.</title>
        <authorList>
            <person name="Zhou Z."/>
            <person name="Liu Y."/>
            <person name="Xu W."/>
            <person name="Pan J."/>
            <person name="Luo Z.H."/>
            <person name="Li M."/>
        </authorList>
    </citation>
    <scope>NUCLEOTIDE SEQUENCE [LARGE SCALE GENOMIC DNA]</scope>
    <source>
        <strain evidence="1">SpSt-413</strain>
    </source>
</reference>
<sequence>MKIQADQIAAVQGTTRVSPTTTVPASNFGEILARELDSGQQAATAGVPPVLAGAAGLTQAMAAQAMAGVSDVATDRQAVMENVDSLLNQWEKYAGQLADGSSGQLRQAYGTLETIQTGVKKLKDEHPGLDGHSPQLSSMVNELEVMAATEKIKFNRGDYL</sequence>
<evidence type="ECO:0000313" key="1">
    <source>
        <dbReference type="EMBL" id="HGG92795.1"/>
    </source>
</evidence>
<protein>
    <submittedName>
        <fullName evidence="1">Uncharacterized protein</fullName>
    </submittedName>
</protein>
<organism evidence="1">
    <name type="scientific">Fundidesulfovibrio putealis</name>
    <dbReference type="NCBI Taxonomy" id="270496"/>
    <lineage>
        <taxon>Bacteria</taxon>
        <taxon>Pseudomonadati</taxon>
        <taxon>Thermodesulfobacteriota</taxon>
        <taxon>Desulfovibrionia</taxon>
        <taxon>Desulfovibrionales</taxon>
        <taxon>Desulfovibrionaceae</taxon>
        <taxon>Fundidesulfovibrio</taxon>
    </lineage>
</organism>
<dbReference type="AlphaFoldDB" id="A0A7C4ELP6"/>
<accession>A0A7C4ELP6</accession>